<dbReference type="AlphaFoldDB" id="A0A1I7U639"/>
<accession>A0A1I7U639</accession>
<name>A0A1I7U639_9PELO</name>
<keyword evidence="2" id="KW-0812">Transmembrane</keyword>
<dbReference type="WBParaSite" id="Csp11.Scaffold629.g15234.t1">
    <property type="protein sequence ID" value="Csp11.Scaffold629.g15234.t1"/>
    <property type="gene ID" value="Csp11.Scaffold629.g15234"/>
</dbReference>
<protein>
    <submittedName>
        <fullName evidence="6">Plastocyanin-like domain-containing protein</fullName>
    </submittedName>
</protein>
<evidence type="ECO:0000313" key="6">
    <source>
        <dbReference type="WBParaSite" id="Csp11.Scaffold629.g15234.t1"/>
    </source>
</evidence>
<dbReference type="PANTHER" id="PTHR15407">
    <property type="entry name" value="FUKUTIN-RELATED"/>
    <property type="match status" value="1"/>
</dbReference>
<dbReference type="InterPro" id="IPR009644">
    <property type="entry name" value="FKTN/MNN4/W02B3.4-1"/>
</dbReference>
<proteinExistence type="predicted"/>
<keyword evidence="4" id="KW-0472">Membrane</keyword>
<evidence type="ECO:0000256" key="4">
    <source>
        <dbReference type="ARBA" id="ARBA00023136"/>
    </source>
</evidence>
<keyword evidence="3" id="KW-1133">Transmembrane helix</keyword>
<keyword evidence="5" id="KW-1185">Reference proteome</keyword>
<dbReference type="Proteomes" id="UP000095282">
    <property type="component" value="Unplaced"/>
</dbReference>
<dbReference type="eggNOG" id="ENOG502QUDN">
    <property type="taxonomic scope" value="Eukaryota"/>
</dbReference>
<reference evidence="6" key="1">
    <citation type="submission" date="2016-11" db="UniProtKB">
        <authorList>
            <consortium name="WormBaseParasite"/>
        </authorList>
    </citation>
    <scope>IDENTIFICATION</scope>
</reference>
<evidence type="ECO:0000256" key="2">
    <source>
        <dbReference type="ARBA" id="ARBA00022692"/>
    </source>
</evidence>
<evidence type="ECO:0000256" key="1">
    <source>
        <dbReference type="ARBA" id="ARBA00004167"/>
    </source>
</evidence>
<comment type="subcellular location">
    <subcellularLocation>
        <location evidence="1">Membrane</location>
        <topology evidence="1">Single-pass membrane protein</topology>
    </subcellularLocation>
</comment>
<dbReference type="GO" id="GO:0016020">
    <property type="term" value="C:membrane"/>
    <property type="evidence" value="ECO:0007669"/>
    <property type="project" value="UniProtKB-SubCell"/>
</dbReference>
<evidence type="ECO:0000313" key="5">
    <source>
        <dbReference type="Proteomes" id="UP000095282"/>
    </source>
</evidence>
<evidence type="ECO:0000256" key="3">
    <source>
        <dbReference type="ARBA" id="ARBA00022989"/>
    </source>
</evidence>
<sequence length="100" mass="11814">MMYDGYENGVLTHNWVGGLGGDGTKYKYSFPLQDPWCSADLHGHIFWVTCTPEEKLSFEYGNKWYLDHPSSKYKWNESQNNVKKNGKFTKQELKEAYRMY</sequence>
<dbReference type="STRING" id="1561998.A0A1I7U639"/>
<organism evidence="5 6">
    <name type="scientific">Caenorhabditis tropicalis</name>
    <dbReference type="NCBI Taxonomy" id="1561998"/>
    <lineage>
        <taxon>Eukaryota</taxon>
        <taxon>Metazoa</taxon>
        <taxon>Ecdysozoa</taxon>
        <taxon>Nematoda</taxon>
        <taxon>Chromadorea</taxon>
        <taxon>Rhabditida</taxon>
        <taxon>Rhabditina</taxon>
        <taxon>Rhabditomorpha</taxon>
        <taxon>Rhabditoidea</taxon>
        <taxon>Rhabditidae</taxon>
        <taxon>Peloderinae</taxon>
        <taxon>Caenorhabditis</taxon>
    </lineage>
</organism>
<dbReference type="PANTHER" id="PTHR15407:SF41">
    <property type="entry name" value="FUKUTIN"/>
    <property type="match status" value="1"/>
</dbReference>